<gene>
    <name evidence="1" type="ORF">A2851_03560</name>
</gene>
<dbReference type="STRING" id="1798480.A2851_03560"/>
<reference evidence="1 2" key="1">
    <citation type="journal article" date="2016" name="Nat. Commun.">
        <title>Thousands of microbial genomes shed light on interconnected biogeochemical processes in an aquifer system.</title>
        <authorList>
            <person name="Anantharaman K."/>
            <person name="Brown C.T."/>
            <person name="Hug L.A."/>
            <person name="Sharon I."/>
            <person name="Castelle C.J."/>
            <person name="Probst A.J."/>
            <person name="Thomas B.C."/>
            <person name="Singh A."/>
            <person name="Wilkins M.J."/>
            <person name="Karaoz U."/>
            <person name="Brodie E.L."/>
            <person name="Williams K.H."/>
            <person name="Hubbard S.S."/>
            <person name="Banfield J.F."/>
        </authorList>
    </citation>
    <scope>NUCLEOTIDE SEQUENCE [LARGE SCALE GENOMIC DNA]</scope>
</reference>
<evidence type="ECO:0008006" key="3">
    <source>
        <dbReference type="Google" id="ProtNLM"/>
    </source>
</evidence>
<dbReference type="AlphaFoldDB" id="A0A1F6CY49"/>
<dbReference type="EMBL" id="MFKT01000004">
    <property type="protein sequence ID" value="OGG54099.1"/>
    <property type="molecule type" value="Genomic_DNA"/>
</dbReference>
<comment type="caution">
    <text evidence="1">The sequence shown here is derived from an EMBL/GenBank/DDBJ whole genome shotgun (WGS) entry which is preliminary data.</text>
</comment>
<proteinExistence type="predicted"/>
<organism evidence="1 2">
    <name type="scientific">Candidatus Kaiserbacteria bacterium RIFCSPHIGHO2_01_FULL_53_29</name>
    <dbReference type="NCBI Taxonomy" id="1798480"/>
    <lineage>
        <taxon>Bacteria</taxon>
        <taxon>Candidatus Kaiseribacteriota</taxon>
    </lineage>
</organism>
<dbReference type="Proteomes" id="UP000176863">
    <property type="component" value="Unassembled WGS sequence"/>
</dbReference>
<accession>A0A1F6CY49</accession>
<evidence type="ECO:0000313" key="2">
    <source>
        <dbReference type="Proteomes" id="UP000176863"/>
    </source>
</evidence>
<protein>
    <recommendedName>
        <fullName evidence="3">Tryptophan synthase beta chain-like PALP domain-containing protein</fullName>
    </recommendedName>
</protein>
<name>A0A1F6CY49_9BACT</name>
<sequence length="337" mass="37126">MKAEISSAELVEAFSMSTVTEVYGGPLTLTNLKDTLKTSGDLWVVRGDLAPGVPNAKSFVYELLFERVKEELDAHPDYAVSDGVGSSGVEAMHFHAQLHNRRCVFVIAREFELPLHVASWGDVEFIRADGLAEWGYVRKLAEVLRTRTDIIPLHQAFYGPRAMARVGNRVVQELEKLGVRPDASVFVAASASSLWGIGKILANRFSSETILATKYTSIDRAILRDESKMRTIARNMLKGYSMRNPSASTPEVDRSLFPLHVALASVPILRCVALTGKPGIDLVVRVTIEDADRVQTQLRAVGYNWTYTTAFALVKAIQLANEGKNVVAMVYGANRNT</sequence>
<evidence type="ECO:0000313" key="1">
    <source>
        <dbReference type="EMBL" id="OGG54099.1"/>
    </source>
</evidence>